<feature type="region of interest" description="Disordered" evidence="1">
    <location>
        <begin position="645"/>
        <end position="668"/>
    </location>
</feature>
<feature type="compositionally biased region" description="Low complexity" evidence="1">
    <location>
        <begin position="421"/>
        <end position="441"/>
    </location>
</feature>
<feature type="region of interest" description="Disordered" evidence="1">
    <location>
        <begin position="272"/>
        <end position="295"/>
    </location>
</feature>
<keyword evidence="3" id="KW-1185">Reference proteome</keyword>
<feature type="compositionally biased region" description="Basic and acidic residues" evidence="1">
    <location>
        <begin position="235"/>
        <end position="244"/>
    </location>
</feature>
<feature type="region of interest" description="Disordered" evidence="1">
    <location>
        <begin position="95"/>
        <end position="116"/>
    </location>
</feature>
<proteinExistence type="predicted"/>
<evidence type="ECO:0000256" key="1">
    <source>
        <dbReference type="SAM" id="MobiDB-lite"/>
    </source>
</evidence>
<protein>
    <submittedName>
        <fullName evidence="2">Uncharacterized protein</fullName>
    </submittedName>
</protein>
<dbReference type="AlphaFoldDB" id="A0A0V0QU25"/>
<dbReference type="Proteomes" id="UP000054937">
    <property type="component" value="Unassembled WGS sequence"/>
</dbReference>
<feature type="compositionally biased region" description="Basic residues" evidence="1">
    <location>
        <begin position="279"/>
        <end position="288"/>
    </location>
</feature>
<name>A0A0V0QU25_PSEPJ</name>
<comment type="caution">
    <text evidence="2">The sequence shown here is derived from an EMBL/GenBank/DDBJ whole genome shotgun (WGS) entry which is preliminary data.</text>
</comment>
<feature type="region of interest" description="Disordered" evidence="1">
    <location>
        <begin position="227"/>
        <end position="246"/>
    </location>
</feature>
<feature type="region of interest" description="Disordered" evidence="1">
    <location>
        <begin position="418"/>
        <end position="441"/>
    </location>
</feature>
<evidence type="ECO:0000313" key="3">
    <source>
        <dbReference type="Proteomes" id="UP000054937"/>
    </source>
</evidence>
<dbReference type="EMBL" id="LDAU01000105">
    <property type="protein sequence ID" value="KRX05707.1"/>
    <property type="molecule type" value="Genomic_DNA"/>
</dbReference>
<reference evidence="2 3" key="1">
    <citation type="journal article" date="2015" name="Sci. Rep.">
        <title>Genome of the facultative scuticociliatosis pathogen Pseudocohnilembus persalinus provides insight into its virulence through horizontal gene transfer.</title>
        <authorList>
            <person name="Xiong J."/>
            <person name="Wang G."/>
            <person name="Cheng J."/>
            <person name="Tian M."/>
            <person name="Pan X."/>
            <person name="Warren A."/>
            <person name="Jiang C."/>
            <person name="Yuan D."/>
            <person name="Miao W."/>
        </authorList>
    </citation>
    <scope>NUCLEOTIDE SEQUENCE [LARGE SCALE GENOMIC DNA]</scope>
    <source>
        <strain evidence="2">36N120E</strain>
    </source>
</reference>
<gene>
    <name evidence="2" type="ORF">PPERSA_09847</name>
</gene>
<organism evidence="2 3">
    <name type="scientific">Pseudocohnilembus persalinus</name>
    <name type="common">Ciliate</name>
    <dbReference type="NCBI Taxonomy" id="266149"/>
    <lineage>
        <taxon>Eukaryota</taxon>
        <taxon>Sar</taxon>
        <taxon>Alveolata</taxon>
        <taxon>Ciliophora</taxon>
        <taxon>Intramacronucleata</taxon>
        <taxon>Oligohymenophorea</taxon>
        <taxon>Scuticociliatia</taxon>
        <taxon>Philasterida</taxon>
        <taxon>Pseudocohnilembidae</taxon>
        <taxon>Pseudocohnilembus</taxon>
    </lineage>
</organism>
<accession>A0A0V0QU25</accession>
<dbReference type="InParanoid" id="A0A0V0QU25"/>
<evidence type="ECO:0000313" key="2">
    <source>
        <dbReference type="EMBL" id="KRX05707.1"/>
    </source>
</evidence>
<sequence length="1009" mass="117654">MSNQNLSDILGSHKLERHKNSIHTTDKFLLNYQNVQNQTQLNSEHKLFGEEKKLENDHIITIQHNEPINLLEFLNLHLQELYTQYQQYMQNYNQDNRKINNNNDTSKDQKNKSKFGKKFQKLKKKLNSNDKINLANQNFHQAFTLKANYDQKQIIVEAFVYISDPFHDESFKCILQIKDQELVEQSNQSQQQKKLAQLMPLNLNQQRPSIRRVTSLSKINGKIDKIRSSLSVPSEKSDQQENDNKISINKVKLSQRIQKSNLLQDKLEMNSSLSTSKQNIRKQSKQKHQSQTYIKPAKSQVNIQNLYASNVSGFSNIDSQDIQQSISQQQKTQLLKKIGPNEKSSSSQGNLIFKKNISNSNTGNISFTSNQNQSSPINITKQLQRNNSTIWNETRPSLFKIGNQDNHMYNQQISKNIISQTGNSNNPNLNKNSSNNTTSQNTIRNYSLSNVCLSNPYNQLTSPNKKKYVNINQSQLNCQQNQQQKKQNRIFGGLKFCKGIVGQLGPSNIIDTVVDKNAQKISFTTKFYKNIEVIQNLLQSPTKKKSDKSIFLSPSKDHIGKSKQKLNLELIINKYHDFLQLQHSPYQNLSQQYFQINSILSPHTKHKINNVIEEEGDNYQDEIKKDKNQKFKLKTRRSLQLINHPINSPLKKPKQIKRSESMGYKPSSPLKLISLNTTQFQSSKFSNSEKQNQQIDKQIIDIQPKNLSKLELNSHYTDEISEQNSQPNTQKNQQTISFKQQNFYNLSQNTKINTLPNNSYYDQQTDQLEELSQDDDDDDEDNSQMSDVEEKCGTLRNRMLHKKYLSQIQDIQAQNNNVILQQTKQFQRKQSHNEQYLPGEKSTTNLLQNSYNQILGKYQESVAVNSAQYQNIDSKLENQSKFSYHNKPSYQDLDTDFKFFHTQQNQYDSPFINYDENSNNKFIKKNNEINEFDENDYQNQDPKNCQIRKDILSSLKYQDKLNINGFKTNYQQQISNFIVQQRDQLLSKHDDSQHQKDIQIRIYEPDLKK</sequence>